<sequence>MGALQGLASVVLAFLTPEPVFLSHPEGGFATFGPQHLCMLAIMAALSVVLLRAFRRLPAGWGRGTARHRFLVTVAAVPLALLGSRDSILIARGLMTPNFWPLHICNICEFLNLALAVSESRHIARVAYPWGMVGGIGALLLPGWTYCPVWSYASVGGFVEHALMVVCCLCMVGGGLYRPRLRHLWEPTVAAVTGGLLFRILNPVLGTNFFFVTQPVAAPFVWGVRRFGDPGFLVIYLLIALALWCAFDGMGLLLRGTLVCPAEVGDEQNLSASA</sequence>
<feature type="transmembrane region" description="Helical" evidence="1">
    <location>
        <begin position="126"/>
        <end position="146"/>
    </location>
</feature>
<accession>A0A6N7XBN3</accession>
<dbReference type="Proteomes" id="UP000469325">
    <property type="component" value="Unassembled WGS sequence"/>
</dbReference>
<keyword evidence="1" id="KW-1133">Transmembrane helix</keyword>
<comment type="caution">
    <text evidence="2">The sequence shown here is derived from an EMBL/GenBank/DDBJ whole genome shotgun (WGS) entry which is preliminary data.</text>
</comment>
<feature type="transmembrane region" description="Helical" evidence="1">
    <location>
        <begin position="32"/>
        <end position="54"/>
    </location>
</feature>
<keyword evidence="3" id="KW-1185">Reference proteome</keyword>
<evidence type="ECO:0000313" key="3">
    <source>
        <dbReference type="Proteomes" id="UP000469325"/>
    </source>
</evidence>
<dbReference type="EMBL" id="VUNC01000006">
    <property type="protein sequence ID" value="MST73002.1"/>
    <property type="molecule type" value="Genomic_DNA"/>
</dbReference>
<keyword evidence="1" id="KW-0472">Membrane</keyword>
<dbReference type="Pfam" id="PF14808">
    <property type="entry name" value="TMEM164"/>
    <property type="match status" value="1"/>
</dbReference>
<protein>
    <submittedName>
        <fullName evidence="2">YwaF family protein</fullName>
    </submittedName>
</protein>
<feature type="transmembrane region" description="Helical" evidence="1">
    <location>
        <begin position="189"/>
        <end position="212"/>
    </location>
</feature>
<evidence type="ECO:0000313" key="2">
    <source>
        <dbReference type="EMBL" id="MST73002.1"/>
    </source>
</evidence>
<proteinExistence type="predicted"/>
<dbReference type="AlphaFoldDB" id="A0A6N7XBN3"/>
<organism evidence="2 3">
    <name type="scientific">Olsenella porci</name>
    <dbReference type="NCBI Taxonomy" id="2652279"/>
    <lineage>
        <taxon>Bacteria</taxon>
        <taxon>Bacillati</taxon>
        <taxon>Actinomycetota</taxon>
        <taxon>Coriobacteriia</taxon>
        <taxon>Coriobacteriales</taxon>
        <taxon>Atopobiaceae</taxon>
        <taxon>Olsenella</taxon>
    </lineage>
</organism>
<gene>
    <name evidence="2" type="ORF">FYJ68_07760</name>
</gene>
<dbReference type="RefSeq" id="WP_154435649.1">
    <property type="nucleotide sequence ID" value="NZ_VUNC01000006.1"/>
</dbReference>
<feature type="transmembrane region" description="Helical" evidence="1">
    <location>
        <begin position="232"/>
        <end position="254"/>
    </location>
</feature>
<keyword evidence="1" id="KW-0812">Transmembrane</keyword>
<reference evidence="2 3" key="1">
    <citation type="submission" date="2019-08" db="EMBL/GenBank/DDBJ databases">
        <title>In-depth cultivation of the pig gut microbiome towards novel bacterial diversity and tailored functional studies.</title>
        <authorList>
            <person name="Wylensek D."/>
            <person name="Hitch T.C.A."/>
            <person name="Clavel T."/>
        </authorList>
    </citation>
    <scope>NUCLEOTIDE SEQUENCE [LARGE SCALE GENOMIC DNA]</scope>
    <source>
        <strain evidence="2 3">CA-Schmier-601-WT-1</strain>
    </source>
</reference>
<feature type="transmembrane region" description="Helical" evidence="1">
    <location>
        <begin position="158"/>
        <end position="177"/>
    </location>
</feature>
<evidence type="ECO:0000256" key="1">
    <source>
        <dbReference type="SAM" id="Phobius"/>
    </source>
</evidence>
<name>A0A6N7XBN3_9ACTN</name>